<dbReference type="RefSeq" id="NP_505317.2">
    <property type="nucleotide sequence ID" value="NM_072916.5"/>
</dbReference>
<dbReference type="EMBL" id="BX284605">
    <property type="protein sequence ID" value="CCD72139.1"/>
    <property type="molecule type" value="Genomic_DNA"/>
</dbReference>
<dbReference type="SMART" id="SM00399">
    <property type="entry name" value="ZnF_C4"/>
    <property type="match status" value="1"/>
</dbReference>
<dbReference type="PRINTS" id="PR00047">
    <property type="entry name" value="STROIDFINGER"/>
</dbReference>
<dbReference type="Gene3D" id="1.10.565.10">
    <property type="entry name" value="Retinoid X Receptor"/>
    <property type="match status" value="1"/>
</dbReference>
<reference evidence="14 15" key="1">
    <citation type="journal article" date="1998" name="Science">
        <title>Genome sequence of the nematode C. elegans: a platform for investigating biology.</title>
        <authorList>
            <consortium name="The C. elegans sequencing consortium"/>
            <person name="Sulson J.E."/>
            <person name="Waterston R."/>
        </authorList>
    </citation>
    <scope>NUCLEOTIDE SEQUENCE [LARGE SCALE GENOMIC DNA]</scope>
    <source>
        <strain evidence="14 15">Bristol N2</strain>
    </source>
</reference>
<dbReference type="InterPro" id="IPR013088">
    <property type="entry name" value="Znf_NHR/GATA"/>
</dbReference>
<dbReference type="GO" id="GO:0005634">
    <property type="term" value="C:nucleus"/>
    <property type="evidence" value="ECO:0007669"/>
    <property type="project" value="UniProtKB-SubCell"/>
</dbReference>
<dbReference type="GO" id="GO:0000978">
    <property type="term" value="F:RNA polymerase II cis-regulatory region sequence-specific DNA binding"/>
    <property type="evidence" value="ECO:0007669"/>
    <property type="project" value="InterPro"/>
</dbReference>
<dbReference type="GeneID" id="186626"/>
<dbReference type="eggNOG" id="KOG3575">
    <property type="taxonomic scope" value="Eukaryota"/>
</dbReference>
<dbReference type="PhylomeDB" id="O16753"/>
<evidence type="ECO:0000256" key="10">
    <source>
        <dbReference type="ARBA" id="ARBA00023242"/>
    </source>
</evidence>
<dbReference type="AGR" id="WB:WBGene00019116"/>
<name>O16753_CAEEL</name>
<dbReference type="InterPro" id="IPR049636">
    <property type="entry name" value="HNF4-like_DBD"/>
</dbReference>
<proteinExistence type="inferred from homology"/>
<dbReference type="PIR" id="T32114">
    <property type="entry name" value="T32114"/>
</dbReference>
<evidence type="ECO:0000256" key="6">
    <source>
        <dbReference type="ARBA" id="ARBA00023015"/>
    </source>
</evidence>
<evidence type="ECO:0000256" key="9">
    <source>
        <dbReference type="ARBA" id="ARBA00023170"/>
    </source>
</evidence>
<evidence type="ECO:0000256" key="8">
    <source>
        <dbReference type="ARBA" id="ARBA00023163"/>
    </source>
</evidence>
<dbReference type="InParanoid" id="O16753"/>
<dbReference type="Pfam" id="PF00104">
    <property type="entry name" value="Hormone_recep"/>
    <property type="match status" value="1"/>
</dbReference>
<evidence type="ECO:0000256" key="3">
    <source>
        <dbReference type="ARBA" id="ARBA00022723"/>
    </source>
</evidence>
<keyword evidence="5 11" id="KW-0862">Zinc</keyword>
<dbReference type="InterPro" id="IPR051152">
    <property type="entry name" value="C.elegans_Orphan_NR"/>
</dbReference>
<dbReference type="FunCoup" id="O16753">
    <property type="interactions" value="316"/>
</dbReference>
<feature type="domain" description="Nuclear receptor" evidence="12">
    <location>
        <begin position="23"/>
        <end position="98"/>
    </location>
</feature>
<keyword evidence="6 11" id="KW-0805">Transcription regulation</keyword>
<evidence type="ECO:0000256" key="2">
    <source>
        <dbReference type="ARBA" id="ARBA00005993"/>
    </source>
</evidence>
<keyword evidence="7 11" id="KW-0238">DNA-binding</keyword>
<dbReference type="Gene3D" id="3.30.50.10">
    <property type="entry name" value="Erythroid Transcription Factor GATA-1, subunit A"/>
    <property type="match status" value="1"/>
</dbReference>
<dbReference type="SUPFAM" id="SSF48508">
    <property type="entry name" value="Nuclear receptor ligand-binding domain"/>
    <property type="match status" value="1"/>
</dbReference>
<organism evidence="14 15">
    <name type="scientific">Caenorhabditis elegans</name>
    <dbReference type="NCBI Taxonomy" id="6239"/>
    <lineage>
        <taxon>Eukaryota</taxon>
        <taxon>Metazoa</taxon>
        <taxon>Ecdysozoa</taxon>
        <taxon>Nematoda</taxon>
        <taxon>Chromadorea</taxon>
        <taxon>Rhabditida</taxon>
        <taxon>Rhabditina</taxon>
        <taxon>Rhabditomorpha</taxon>
        <taxon>Rhabditoidea</taxon>
        <taxon>Rhabditidae</taxon>
        <taxon>Peloderinae</taxon>
        <taxon>Caenorhabditis</taxon>
    </lineage>
</organism>
<dbReference type="OrthoDB" id="5842490at2759"/>
<comment type="similarity">
    <text evidence="2 11">Belongs to the nuclear hormone receptor family.</text>
</comment>
<gene>
    <name evidence="14 16" type="primary">nhr-143</name>
    <name evidence="14" type="ORF">CELE_F59E11.11</name>
    <name evidence="16" type="ORF">F59E11.11</name>
</gene>
<dbReference type="UCSC" id="F59E11.11">
    <property type="organism name" value="c. elegans"/>
</dbReference>
<evidence type="ECO:0000256" key="11">
    <source>
        <dbReference type="RuleBase" id="RU004334"/>
    </source>
</evidence>
<keyword evidence="9 11" id="KW-0675">Receptor</keyword>
<dbReference type="InterPro" id="IPR001628">
    <property type="entry name" value="Znf_hrmn_rcpt"/>
</dbReference>
<protein>
    <submittedName>
        <fullName evidence="14">Nuclear Hormone Receptor family</fullName>
    </submittedName>
</protein>
<keyword evidence="4 11" id="KW-0863">Zinc-finger</keyword>
<dbReference type="PROSITE" id="PS51843">
    <property type="entry name" value="NR_LBD"/>
    <property type="match status" value="1"/>
</dbReference>
<keyword evidence="10 11" id="KW-0539">Nucleus</keyword>
<dbReference type="InterPro" id="IPR000536">
    <property type="entry name" value="Nucl_hrmn_rcpt_lig-bd"/>
</dbReference>
<dbReference type="PaxDb" id="6239-F59E11.11"/>
<evidence type="ECO:0000313" key="16">
    <source>
        <dbReference type="WormBase" id="F59E11.11"/>
    </source>
</evidence>
<dbReference type="Bgee" id="WBGene00019116">
    <property type="expression patterns" value="Expressed in pharyngeal muscle cell (C elegans) and 3 other cell types or tissues"/>
</dbReference>
<keyword evidence="8 11" id="KW-0804">Transcription</keyword>
<dbReference type="Proteomes" id="UP000001940">
    <property type="component" value="Chromosome V"/>
</dbReference>
<dbReference type="GO" id="GO:0008270">
    <property type="term" value="F:zinc ion binding"/>
    <property type="evidence" value="ECO:0007669"/>
    <property type="project" value="UniProtKB-KW"/>
</dbReference>
<dbReference type="GO" id="GO:0003700">
    <property type="term" value="F:DNA-binding transcription factor activity"/>
    <property type="evidence" value="ECO:0007669"/>
    <property type="project" value="InterPro"/>
</dbReference>
<dbReference type="PANTHER" id="PTHR45680:SF25">
    <property type="entry name" value="NUCLEAR HORMONE RECEPTOR FAMILY"/>
    <property type="match status" value="1"/>
</dbReference>
<dbReference type="SUPFAM" id="SSF57716">
    <property type="entry name" value="Glucocorticoid receptor-like (DNA-binding domain)"/>
    <property type="match status" value="1"/>
</dbReference>
<dbReference type="WormBase" id="F59E11.11">
    <property type="protein sequence ID" value="CE35887"/>
    <property type="gene ID" value="WBGene00019116"/>
    <property type="gene designation" value="nhr-143"/>
</dbReference>
<dbReference type="PROSITE" id="PS51030">
    <property type="entry name" value="NUCLEAR_REC_DBD_2"/>
    <property type="match status" value="1"/>
</dbReference>
<evidence type="ECO:0000256" key="7">
    <source>
        <dbReference type="ARBA" id="ARBA00023125"/>
    </source>
</evidence>
<dbReference type="InterPro" id="IPR035500">
    <property type="entry name" value="NHR-like_dom_sf"/>
</dbReference>
<feature type="domain" description="NR LBD" evidence="13">
    <location>
        <begin position="178"/>
        <end position="421"/>
    </location>
</feature>
<dbReference type="PANTHER" id="PTHR45680">
    <property type="entry name" value="NUCLEAR HORMONE RECEPTOR FAMILY"/>
    <property type="match status" value="1"/>
</dbReference>
<keyword evidence="15" id="KW-1185">Reference proteome</keyword>
<dbReference type="CTD" id="186626"/>
<dbReference type="PROSITE" id="PS00031">
    <property type="entry name" value="NUCLEAR_REC_DBD_1"/>
    <property type="match status" value="1"/>
</dbReference>
<dbReference type="KEGG" id="cel:CELE_F59E11.11"/>
<dbReference type="CDD" id="cd06960">
    <property type="entry name" value="NR_DBD_HNF4A"/>
    <property type="match status" value="1"/>
</dbReference>
<evidence type="ECO:0000256" key="1">
    <source>
        <dbReference type="ARBA" id="ARBA00004123"/>
    </source>
</evidence>
<dbReference type="OMA" id="FHVEFSH"/>
<dbReference type="AlphaFoldDB" id="O16753"/>
<evidence type="ECO:0000256" key="4">
    <source>
        <dbReference type="ARBA" id="ARBA00022771"/>
    </source>
</evidence>
<evidence type="ECO:0000313" key="15">
    <source>
        <dbReference type="Proteomes" id="UP000001940"/>
    </source>
</evidence>
<evidence type="ECO:0000256" key="5">
    <source>
        <dbReference type="ARBA" id="ARBA00022833"/>
    </source>
</evidence>
<evidence type="ECO:0000259" key="12">
    <source>
        <dbReference type="PROSITE" id="PS51030"/>
    </source>
</evidence>
<keyword evidence="3 11" id="KW-0479">Metal-binding</keyword>
<evidence type="ECO:0000313" key="14">
    <source>
        <dbReference type="EMBL" id="CCD72139.1"/>
    </source>
</evidence>
<evidence type="ECO:0000259" key="13">
    <source>
        <dbReference type="PROSITE" id="PS51843"/>
    </source>
</evidence>
<dbReference type="SMART" id="SM00430">
    <property type="entry name" value="HOLI"/>
    <property type="match status" value="1"/>
</dbReference>
<dbReference type="Pfam" id="PF00105">
    <property type="entry name" value="zf-C4"/>
    <property type="match status" value="1"/>
</dbReference>
<dbReference type="HOGENOM" id="CLU_007368_7_1_1"/>
<sequence>MSCATSPVSSSESSIGSVESNFDLKCEICCSKGHGNHFGVTACRACAAFFRRMIVGTGYRQKCRSYKTCEPKDGRWQCKKCRLEKCYSLGMTPDNIQHDRDLFQCSLIFREKNRKRKLIEENIPKTVEKILGIPHLILFRKKERLHERPATYIDLSSIIEKTEKIFRMEPDFDSGMSTLEKLTFGLKQSRLTQQKSLSLIKCYGKEETCSLWEAQLTKTATWLMYFDGFRELPFHQKFSMFKRMWHVWGRLERLSMTAEMRVNGNCGKRQFVVSHDSLVDYDATHVKSEWSTRYSMEELRSLLDIPTYYSDSLVDSFINVNPTDTELAFILGQLCLKLTGKMLGGDVEEVTQKLQDVLANDLHEHYKDQEVSRYAHRLTKLLSINNDWQSLLNKTRDRIHIAMVLDAFHVEFSHPDLFQFSV</sequence>
<comment type="subcellular location">
    <subcellularLocation>
        <location evidence="1 11">Nucleus</location>
    </subcellularLocation>
</comment>
<accession>O16753</accession>